<proteinExistence type="predicted"/>
<name>A0AAD1VZH5_PELCU</name>
<accession>A0AAD1VZH5</accession>
<dbReference type="EMBL" id="OW240914">
    <property type="protein sequence ID" value="CAH2275166.1"/>
    <property type="molecule type" value="Genomic_DNA"/>
</dbReference>
<protein>
    <submittedName>
        <fullName evidence="2">Uncharacterized protein</fullName>
    </submittedName>
</protein>
<dbReference type="Proteomes" id="UP001295444">
    <property type="component" value="Chromosome 03"/>
</dbReference>
<reference evidence="2" key="1">
    <citation type="submission" date="2022-03" db="EMBL/GenBank/DDBJ databases">
        <authorList>
            <person name="Alioto T."/>
            <person name="Alioto T."/>
            <person name="Gomez Garrido J."/>
        </authorList>
    </citation>
    <scope>NUCLEOTIDE SEQUENCE</scope>
</reference>
<feature type="compositionally biased region" description="Polar residues" evidence="1">
    <location>
        <begin position="48"/>
        <end position="57"/>
    </location>
</feature>
<gene>
    <name evidence="2" type="ORF">PECUL_23A048753</name>
</gene>
<keyword evidence="3" id="KW-1185">Reference proteome</keyword>
<sequence>MPSRKSAKPSHREAMSVADMLATQRPSARGVHADQTPKPAEAAGPATIQGTPPDTSNTTMLQSITEVKGFLAAEIARTAAEVKSEIAAIGTRTTIVEQCVAHVVTAQNGITNLTNTLQHRITDLEIEIEDMSN</sequence>
<evidence type="ECO:0000313" key="2">
    <source>
        <dbReference type="EMBL" id="CAH2275166.1"/>
    </source>
</evidence>
<evidence type="ECO:0000256" key="1">
    <source>
        <dbReference type="SAM" id="MobiDB-lite"/>
    </source>
</evidence>
<feature type="region of interest" description="Disordered" evidence="1">
    <location>
        <begin position="1"/>
        <end position="57"/>
    </location>
</feature>
<organism evidence="2 3">
    <name type="scientific">Pelobates cultripes</name>
    <name type="common">Western spadefoot toad</name>
    <dbReference type="NCBI Taxonomy" id="61616"/>
    <lineage>
        <taxon>Eukaryota</taxon>
        <taxon>Metazoa</taxon>
        <taxon>Chordata</taxon>
        <taxon>Craniata</taxon>
        <taxon>Vertebrata</taxon>
        <taxon>Euteleostomi</taxon>
        <taxon>Amphibia</taxon>
        <taxon>Batrachia</taxon>
        <taxon>Anura</taxon>
        <taxon>Pelobatoidea</taxon>
        <taxon>Pelobatidae</taxon>
        <taxon>Pelobates</taxon>
    </lineage>
</organism>
<dbReference type="AlphaFoldDB" id="A0AAD1VZH5"/>
<evidence type="ECO:0000313" key="3">
    <source>
        <dbReference type="Proteomes" id="UP001295444"/>
    </source>
</evidence>